<sequence>MPDVEAGSVADPPRPRSCCCCACLRGNTGKALLRAAIVVILFVVVSVGFADESVGAKLAVESVALLSCIERRLGRAAATTAAPMKKEDAGRLLVQAQLPAGFRIEGLPREYS</sequence>
<keyword evidence="1" id="KW-0812">Transmembrane</keyword>
<dbReference type="EnsemblPlants" id="OPUNC01G24650.1">
    <property type="protein sequence ID" value="OPUNC01G24650.1"/>
    <property type="gene ID" value="OPUNC01G24650"/>
</dbReference>
<proteinExistence type="predicted"/>
<keyword evidence="3" id="KW-1185">Reference proteome</keyword>
<reference evidence="2" key="2">
    <citation type="submission" date="2018-05" db="EMBL/GenBank/DDBJ databases">
        <title>OpunRS2 (Oryza punctata Reference Sequence Version 2).</title>
        <authorList>
            <person name="Zhang J."/>
            <person name="Kudrna D."/>
            <person name="Lee S."/>
            <person name="Talag J."/>
            <person name="Welchert J."/>
            <person name="Wing R.A."/>
        </authorList>
    </citation>
    <scope>NUCLEOTIDE SEQUENCE [LARGE SCALE GENOMIC DNA]</scope>
</reference>
<evidence type="ECO:0000256" key="1">
    <source>
        <dbReference type="SAM" id="Phobius"/>
    </source>
</evidence>
<keyword evidence="1" id="KW-1133">Transmembrane helix</keyword>
<protein>
    <submittedName>
        <fullName evidence="2">Uncharacterized protein</fullName>
    </submittedName>
</protein>
<keyword evidence="1" id="KW-0472">Membrane</keyword>
<reference evidence="2" key="1">
    <citation type="submission" date="2015-04" db="UniProtKB">
        <authorList>
            <consortium name="EnsemblPlants"/>
        </authorList>
    </citation>
    <scope>IDENTIFICATION</scope>
</reference>
<organism evidence="2">
    <name type="scientific">Oryza punctata</name>
    <name type="common">Red rice</name>
    <dbReference type="NCBI Taxonomy" id="4537"/>
    <lineage>
        <taxon>Eukaryota</taxon>
        <taxon>Viridiplantae</taxon>
        <taxon>Streptophyta</taxon>
        <taxon>Embryophyta</taxon>
        <taxon>Tracheophyta</taxon>
        <taxon>Spermatophyta</taxon>
        <taxon>Magnoliopsida</taxon>
        <taxon>Liliopsida</taxon>
        <taxon>Poales</taxon>
        <taxon>Poaceae</taxon>
        <taxon>BOP clade</taxon>
        <taxon>Oryzoideae</taxon>
        <taxon>Oryzeae</taxon>
        <taxon>Oryzinae</taxon>
        <taxon>Oryza</taxon>
    </lineage>
</organism>
<evidence type="ECO:0000313" key="2">
    <source>
        <dbReference type="EnsemblPlants" id="OPUNC01G24650.1"/>
    </source>
</evidence>
<evidence type="ECO:0000313" key="3">
    <source>
        <dbReference type="Proteomes" id="UP000026962"/>
    </source>
</evidence>
<accession>A0A0E0JLS4</accession>
<dbReference type="Gramene" id="OPUNC01G24650.1">
    <property type="protein sequence ID" value="OPUNC01G24650.1"/>
    <property type="gene ID" value="OPUNC01G24650"/>
</dbReference>
<name>A0A0E0JLS4_ORYPU</name>
<dbReference type="HOGENOM" id="CLU_2149957_0_0_1"/>
<dbReference type="AlphaFoldDB" id="A0A0E0JLS4"/>
<feature type="transmembrane region" description="Helical" evidence="1">
    <location>
        <begin position="31"/>
        <end position="50"/>
    </location>
</feature>
<dbReference type="Proteomes" id="UP000026962">
    <property type="component" value="Chromosome 1"/>
</dbReference>
<dbReference type="STRING" id="4537.A0A0E0JLS4"/>